<feature type="transmembrane region" description="Helical" evidence="8">
    <location>
        <begin position="200"/>
        <end position="221"/>
    </location>
</feature>
<reference evidence="9" key="2">
    <citation type="journal article" date="2021" name="PeerJ">
        <title>Extensive microbial diversity within the chicken gut microbiome revealed by metagenomics and culture.</title>
        <authorList>
            <person name="Gilroy R."/>
            <person name="Ravi A."/>
            <person name="Getino M."/>
            <person name="Pursley I."/>
            <person name="Horton D.L."/>
            <person name="Alikhan N.F."/>
            <person name="Baker D."/>
            <person name="Gharbi K."/>
            <person name="Hall N."/>
            <person name="Watson M."/>
            <person name="Adriaenssens E.M."/>
            <person name="Foster-Nyarko E."/>
            <person name="Jarju S."/>
            <person name="Secka A."/>
            <person name="Antonio M."/>
            <person name="Oren A."/>
            <person name="Chaudhuri R.R."/>
            <person name="La Ragione R."/>
            <person name="Hildebrand F."/>
            <person name="Pallen M.J."/>
        </authorList>
    </citation>
    <scope>NUCLEOTIDE SEQUENCE</scope>
    <source>
        <strain evidence="9">11300</strain>
    </source>
</reference>
<dbReference type="PANTHER" id="PTHR11040">
    <property type="entry name" value="ZINC/IRON TRANSPORTER"/>
    <property type="match status" value="1"/>
</dbReference>
<dbReference type="PANTHER" id="PTHR11040:SF211">
    <property type="entry name" value="ZINC TRANSPORTER ZIP11"/>
    <property type="match status" value="1"/>
</dbReference>
<evidence type="ECO:0000313" key="10">
    <source>
        <dbReference type="Proteomes" id="UP000824091"/>
    </source>
</evidence>
<evidence type="ECO:0000256" key="6">
    <source>
        <dbReference type="ARBA" id="ARBA00022989"/>
    </source>
</evidence>
<keyword evidence="6 8" id="KW-1133">Transmembrane helix</keyword>
<dbReference type="InterPro" id="IPR003689">
    <property type="entry name" value="ZIP"/>
</dbReference>
<accession>A0A9D1I3M4</accession>
<keyword evidence="3" id="KW-1003">Cell membrane</keyword>
<sequence length="252" mass="25692">MQLVILTAIGVGGATVIGALTGFAFKHISHKFSDIVLAFAAGVMLSASILGLILPSLDFGGRYGLPITVIGIFCGAICLNLLDKVVPHLHRLAGVDSSSPASQKDKLGKVMLFVAAIAIHNLPEGIAAGVGFGSENVAEALTIAGAIALQNIPEGMVIISPMLSAGVGKGRAFLLALITGLIEVAGTFIGYFAVTAASAILPLALAFAGGAMLYVISDEMIPETHAHGSERGATYALIIGFCVMLAADFYIG</sequence>
<evidence type="ECO:0000256" key="2">
    <source>
        <dbReference type="ARBA" id="ARBA00006939"/>
    </source>
</evidence>
<evidence type="ECO:0000256" key="7">
    <source>
        <dbReference type="ARBA" id="ARBA00023136"/>
    </source>
</evidence>
<comment type="subcellular location">
    <subcellularLocation>
        <location evidence="1">Cell membrane</location>
        <topology evidence="1">Multi-pass membrane protein</topology>
    </subcellularLocation>
</comment>
<evidence type="ECO:0000256" key="4">
    <source>
        <dbReference type="ARBA" id="ARBA00022692"/>
    </source>
</evidence>
<dbReference type="Proteomes" id="UP000824091">
    <property type="component" value="Unassembled WGS sequence"/>
</dbReference>
<feature type="transmembrane region" description="Helical" evidence="8">
    <location>
        <begin position="233"/>
        <end position="251"/>
    </location>
</feature>
<dbReference type="AlphaFoldDB" id="A0A9D1I3M4"/>
<comment type="similarity">
    <text evidence="2">Belongs to the ZIP transporter (TC 2.A.5) family.</text>
</comment>
<keyword evidence="7 8" id="KW-0472">Membrane</keyword>
<evidence type="ECO:0000256" key="3">
    <source>
        <dbReference type="ARBA" id="ARBA00022475"/>
    </source>
</evidence>
<organism evidence="9 10">
    <name type="scientific">Candidatus Fimisoma avicola</name>
    <dbReference type="NCBI Taxonomy" id="2840826"/>
    <lineage>
        <taxon>Bacteria</taxon>
        <taxon>Bacillati</taxon>
        <taxon>Bacillota</taxon>
        <taxon>Clostridia</taxon>
        <taxon>Eubacteriales</taxon>
        <taxon>Candidatus Fimisoma</taxon>
    </lineage>
</organism>
<keyword evidence="5" id="KW-0862">Zinc</keyword>
<feature type="transmembrane region" description="Helical" evidence="8">
    <location>
        <begin position="63"/>
        <end position="82"/>
    </location>
</feature>
<name>A0A9D1I3M4_9FIRM</name>
<evidence type="ECO:0000256" key="8">
    <source>
        <dbReference type="SAM" id="Phobius"/>
    </source>
</evidence>
<keyword evidence="4 8" id="KW-0812">Transmembrane</keyword>
<comment type="caution">
    <text evidence="9">The sequence shown here is derived from an EMBL/GenBank/DDBJ whole genome shotgun (WGS) entry which is preliminary data.</text>
</comment>
<gene>
    <name evidence="9" type="ORF">IAD16_03265</name>
</gene>
<dbReference type="EMBL" id="DVMO01000049">
    <property type="protein sequence ID" value="HIU27389.1"/>
    <property type="molecule type" value="Genomic_DNA"/>
</dbReference>
<feature type="transmembrane region" description="Helical" evidence="8">
    <location>
        <begin position="6"/>
        <end position="25"/>
    </location>
</feature>
<feature type="transmembrane region" description="Helical" evidence="8">
    <location>
        <begin position="37"/>
        <end position="57"/>
    </location>
</feature>
<evidence type="ECO:0000256" key="1">
    <source>
        <dbReference type="ARBA" id="ARBA00004651"/>
    </source>
</evidence>
<feature type="transmembrane region" description="Helical" evidence="8">
    <location>
        <begin position="172"/>
        <end position="194"/>
    </location>
</feature>
<reference evidence="9" key="1">
    <citation type="submission" date="2020-10" db="EMBL/GenBank/DDBJ databases">
        <authorList>
            <person name="Gilroy R."/>
        </authorList>
    </citation>
    <scope>NUCLEOTIDE SEQUENCE</scope>
    <source>
        <strain evidence="9">11300</strain>
    </source>
</reference>
<proteinExistence type="inferred from homology"/>
<dbReference type="GO" id="GO:0005886">
    <property type="term" value="C:plasma membrane"/>
    <property type="evidence" value="ECO:0007669"/>
    <property type="project" value="UniProtKB-SubCell"/>
</dbReference>
<evidence type="ECO:0000313" key="9">
    <source>
        <dbReference type="EMBL" id="HIU27389.1"/>
    </source>
</evidence>
<evidence type="ECO:0000256" key="5">
    <source>
        <dbReference type="ARBA" id="ARBA00022833"/>
    </source>
</evidence>
<dbReference type="Pfam" id="PF02535">
    <property type="entry name" value="Zip"/>
    <property type="match status" value="1"/>
</dbReference>
<protein>
    <submittedName>
        <fullName evidence="9">ZIP family metal transporter</fullName>
    </submittedName>
</protein>
<dbReference type="GO" id="GO:0005385">
    <property type="term" value="F:zinc ion transmembrane transporter activity"/>
    <property type="evidence" value="ECO:0007669"/>
    <property type="project" value="TreeGrafter"/>
</dbReference>